<proteinExistence type="predicted"/>
<evidence type="ECO:0000256" key="1">
    <source>
        <dbReference type="SAM" id="Phobius"/>
    </source>
</evidence>
<organism evidence="3 4">
    <name type="scientific">Asticcacaulis taihuensis</name>
    <dbReference type="NCBI Taxonomy" id="260084"/>
    <lineage>
        <taxon>Bacteria</taxon>
        <taxon>Pseudomonadati</taxon>
        <taxon>Pseudomonadota</taxon>
        <taxon>Alphaproteobacteria</taxon>
        <taxon>Caulobacterales</taxon>
        <taxon>Caulobacteraceae</taxon>
        <taxon>Asticcacaulis</taxon>
    </lineage>
</organism>
<keyword evidence="4" id="KW-1185">Reference proteome</keyword>
<name>A0A1G4QED9_9CAUL</name>
<accession>A0A1G4QED9</accession>
<keyword evidence="1" id="KW-0472">Membrane</keyword>
<evidence type="ECO:0000259" key="2">
    <source>
        <dbReference type="Pfam" id="PF14317"/>
    </source>
</evidence>
<dbReference type="RefSeq" id="WP_170828205.1">
    <property type="nucleotide sequence ID" value="NZ_CBCRYE010000001.1"/>
</dbReference>
<feature type="transmembrane region" description="Helical" evidence="1">
    <location>
        <begin position="68"/>
        <end position="88"/>
    </location>
</feature>
<dbReference type="Proteomes" id="UP000199150">
    <property type="component" value="Unassembled WGS sequence"/>
</dbReference>
<dbReference type="AlphaFoldDB" id="A0A1G4QED9"/>
<sequence>MSNDNLTITGYRISAATYNSFFAVYLRRNLLRLPRFLWTCAYTLLLMLITASMHHFKVDVWDIITMSIFSFVTIYVLIPFGAYFVGIIQFTTGKMPKVSHALSITEEAVTKSSPLAIVTVPWSALHAVDQSKRTIFFFTNRSCAIMIPKSAFASQQAAQDFLSAAKAYWQQARV</sequence>
<dbReference type="STRING" id="260084.SAMN02927928_1164"/>
<evidence type="ECO:0000313" key="3">
    <source>
        <dbReference type="EMBL" id="SCW42964.1"/>
    </source>
</evidence>
<feature type="transmembrane region" description="Helical" evidence="1">
    <location>
        <begin position="36"/>
        <end position="56"/>
    </location>
</feature>
<keyword evidence="1" id="KW-0812">Transmembrane</keyword>
<evidence type="ECO:0000313" key="4">
    <source>
        <dbReference type="Proteomes" id="UP000199150"/>
    </source>
</evidence>
<keyword evidence="1" id="KW-1133">Transmembrane helix</keyword>
<protein>
    <submittedName>
        <fullName evidence="3">YcxB-like protein</fullName>
    </submittedName>
</protein>
<dbReference type="EMBL" id="FMTS01000001">
    <property type="protein sequence ID" value="SCW42964.1"/>
    <property type="molecule type" value="Genomic_DNA"/>
</dbReference>
<reference evidence="4" key="1">
    <citation type="submission" date="2016-10" db="EMBL/GenBank/DDBJ databases">
        <authorList>
            <person name="Varghese N."/>
            <person name="Submissions S."/>
        </authorList>
    </citation>
    <scope>NUCLEOTIDE SEQUENCE [LARGE SCALE GENOMIC DNA]</scope>
    <source>
        <strain evidence="4">CGMCC 1.3431</strain>
    </source>
</reference>
<dbReference type="InterPro" id="IPR025588">
    <property type="entry name" value="YcxB-like_C"/>
</dbReference>
<gene>
    <name evidence="3" type="ORF">SAMN02927928_1164</name>
</gene>
<dbReference type="Pfam" id="PF14317">
    <property type="entry name" value="YcxB"/>
    <property type="match status" value="1"/>
</dbReference>
<feature type="domain" description="YcxB-like C-terminal" evidence="2">
    <location>
        <begin position="104"/>
        <end position="162"/>
    </location>
</feature>